<protein>
    <recommendedName>
        <fullName evidence="3">DUF3224 domain-containing protein</fullName>
    </recommendedName>
</protein>
<feature type="region of interest" description="Disordered" evidence="1">
    <location>
        <begin position="1"/>
        <end position="22"/>
    </location>
</feature>
<evidence type="ECO:0000256" key="1">
    <source>
        <dbReference type="SAM" id="MobiDB-lite"/>
    </source>
</evidence>
<dbReference type="EMBL" id="UINC01004295">
    <property type="protein sequence ID" value="SVA13269.1"/>
    <property type="molecule type" value="Genomic_DNA"/>
</dbReference>
<evidence type="ECO:0000313" key="2">
    <source>
        <dbReference type="EMBL" id="SVA13269.1"/>
    </source>
</evidence>
<dbReference type="AlphaFoldDB" id="A0A381TC09"/>
<proteinExistence type="predicted"/>
<reference evidence="2" key="1">
    <citation type="submission" date="2018-05" db="EMBL/GenBank/DDBJ databases">
        <authorList>
            <person name="Lanie J.A."/>
            <person name="Ng W.-L."/>
            <person name="Kazmierczak K.M."/>
            <person name="Andrzejewski T.M."/>
            <person name="Davidsen T.M."/>
            <person name="Wayne K.J."/>
            <person name="Tettelin H."/>
            <person name="Glass J.I."/>
            <person name="Rusch D."/>
            <person name="Podicherti R."/>
            <person name="Tsui H.-C.T."/>
            <person name="Winkler M.E."/>
        </authorList>
    </citation>
    <scope>NUCLEOTIDE SEQUENCE</scope>
</reference>
<name>A0A381TC09_9ZZZZ</name>
<organism evidence="2">
    <name type="scientific">marine metagenome</name>
    <dbReference type="NCBI Taxonomy" id="408172"/>
    <lineage>
        <taxon>unclassified sequences</taxon>
        <taxon>metagenomes</taxon>
        <taxon>ecological metagenomes</taxon>
    </lineage>
</organism>
<accession>A0A381TC09</accession>
<gene>
    <name evidence="2" type="ORF">METZ01_LOCUS66123</name>
</gene>
<sequence>MLGEKKGEMAGTTANKILPAENGSPKIETTAAGAGTLLGVEGMFQATYWARVNADGTVYGECPESGVFMTAEGIATFRANGAGAFTEDGGAKFRGTAYFSAAAPSLAGLNGMCLVYEWDVDGEGNATWDLWEWK</sequence>
<evidence type="ECO:0008006" key="3">
    <source>
        <dbReference type="Google" id="ProtNLM"/>
    </source>
</evidence>